<dbReference type="SUPFAM" id="SSF55811">
    <property type="entry name" value="Nudix"/>
    <property type="match status" value="1"/>
</dbReference>
<organism evidence="2 3">
    <name type="scientific">Staphylococcus pseudintermedius</name>
    <dbReference type="NCBI Taxonomy" id="283734"/>
    <lineage>
        <taxon>Bacteria</taxon>
        <taxon>Bacillati</taxon>
        <taxon>Bacillota</taxon>
        <taxon>Bacilli</taxon>
        <taxon>Bacillales</taxon>
        <taxon>Staphylococcaceae</taxon>
        <taxon>Staphylococcus</taxon>
        <taxon>Staphylococcus intermedius group</taxon>
    </lineage>
</organism>
<sequence length="202" mass="23594">MTEILNIYFKNKQYKGTMNRADVHKYSEWHETFQCIFTTKEYILLQERSALLSDYPGLLDVTVGGHIQSDENISDGTREIKEEMGLNIDFNRLEFLCTIPESINDKFIDNEFINIYTLELEDTELNNIRFNDGEVTELYKIKKTDFFLFSTNSIVNVKGTGLFNKKNKLFSIDNFLPYSKTYFVCISSLLQRNLISSNNHVT</sequence>
<dbReference type="Pfam" id="PF00293">
    <property type="entry name" value="NUDIX"/>
    <property type="match status" value="1"/>
</dbReference>
<dbReference type="PROSITE" id="PS51462">
    <property type="entry name" value="NUDIX"/>
    <property type="match status" value="1"/>
</dbReference>
<comment type="caution">
    <text evidence="2">The sequence shown here is derived from an EMBL/GenBank/DDBJ whole genome shotgun (WGS) entry which is preliminary data.</text>
</comment>
<evidence type="ECO:0000259" key="1">
    <source>
        <dbReference type="PROSITE" id="PS51462"/>
    </source>
</evidence>
<reference evidence="2 3" key="1">
    <citation type="journal article" date="2018" name="Vet. Microbiol.">
        <title>Clonal diversity and geographic distribution of methicillin-resistant Staphylococcus pseudintermedius from Australian animals: Discovery of novel sequence types.</title>
        <authorList>
            <person name="Worthing K.A."/>
            <person name="Abraham S."/>
            <person name="Coombs G.W."/>
            <person name="Pang S."/>
            <person name="Saputra S."/>
            <person name="Jordan D."/>
            <person name="Trott D.J."/>
            <person name="Norris J.M."/>
        </authorList>
    </citation>
    <scope>NUCLEOTIDE SEQUENCE [LARGE SCALE GENOMIC DNA]</scope>
    <source>
        <strain evidence="2 3">ST525 1</strain>
    </source>
</reference>
<gene>
    <name evidence="2" type="ORF">DD902_01515</name>
</gene>
<accession>A0A317YW25</accession>
<name>A0A317YW25_STAPS</name>
<proteinExistence type="predicted"/>
<dbReference type="CDD" id="cd04692">
    <property type="entry name" value="NUDIX_Hydrolase"/>
    <property type="match status" value="1"/>
</dbReference>
<dbReference type="AlphaFoldDB" id="A0A317YW25"/>
<dbReference type="EMBL" id="QEIT01000009">
    <property type="protein sequence ID" value="PWZ76869.1"/>
    <property type="molecule type" value="Genomic_DNA"/>
</dbReference>
<feature type="domain" description="Nudix hydrolase" evidence="1">
    <location>
        <begin position="28"/>
        <end position="176"/>
    </location>
</feature>
<dbReference type="Gene3D" id="3.90.79.10">
    <property type="entry name" value="Nucleoside Triphosphate Pyrophosphohydrolase"/>
    <property type="match status" value="1"/>
</dbReference>
<protein>
    <submittedName>
        <fullName evidence="2">NUDIX domain-containing protein</fullName>
    </submittedName>
</protein>
<dbReference type="Proteomes" id="UP000246800">
    <property type="component" value="Unassembled WGS sequence"/>
</dbReference>
<dbReference type="RefSeq" id="WP_063278640.1">
    <property type="nucleotide sequence ID" value="NZ_BAAFHP010000001.1"/>
</dbReference>
<evidence type="ECO:0000313" key="2">
    <source>
        <dbReference type="EMBL" id="PWZ76869.1"/>
    </source>
</evidence>
<dbReference type="InterPro" id="IPR000086">
    <property type="entry name" value="NUDIX_hydrolase_dom"/>
</dbReference>
<evidence type="ECO:0000313" key="3">
    <source>
        <dbReference type="Proteomes" id="UP000246800"/>
    </source>
</evidence>
<dbReference type="InterPro" id="IPR015797">
    <property type="entry name" value="NUDIX_hydrolase-like_dom_sf"/>
</dbReference>